<comment type="caution">
    <text evidence="1">The sequence shown here is derived from an EMBL/GenBank/DDBJ whole genome shotgun (WGS) entry which is preliminary data.</text>
</comment>
<dbReference type="STRING" id="1907941.BKE30_07200"/>
<evidence type="ECO:0000313" key="2">
    <source>
        <dbReference type="Proteomes" id="UP000192132"/>
    </source>
</evidence>
<name>A0A1S8CWT8_9GAMM</name>
<dbReference type="InterPro" id="IPR045445">
    <property type="entry name" value="DUF6502"/>
</dbReference>
<proteinExistence type="predicted"/>
<accession>A0A1S8CWT8</accession>
<dbReference type="EMBL" id="MLCN01000017">
    <property type="protein sequence ID" value="ONG40595.1"/>
    <property type="molecule type" value="Genomic_DNA"/>
</dbReference>
<keyword evidence="2" id="KW-1185">Reference proteome</keyword>
<gene>
    <name evidence="1" type="ORF">BKE30_07200</name>
</gene>
<dbReference type="RefSeq" id="WP_076878005.1">
    <property type="nucleotide sequence ID" value="NZ_MLCN01000017.1"/>
</dbReference>
<protein>
    <submittedName>
        <fullName evidence="1">Uncharacterized protein</fullName>
    </submittedName>
</protein>
<dbReference type="Proteomes" id="UP000192132">
    <property type="component" value="Unassembled WGS sequence"/>
</dbReference>
<dbReference type="OrthoDB" id="6356376at2"/>
<sequence>MGKLLKSTLVKEDSLLLAHGLSHEAETTLEHALMIMQELARWLIKSGIGYTEFSAVLKPIFYNEAIREIERLNQKKTDSSISLLSGLNRRDISTLRHNNNDVHQLIHHFAEPASVISVPARVVGIWVNDGLPQSIPVSGHEVSFENLVRKVSTEKHPRSILLELKRIGIVKEENDRVILQANSFTPSPENDELKQMFVANITDHLAAGIHNIVEKENKFLEQAIFADELTLKSIQHLKETSMKLWNEMSRQILAEAIDCCKQDEGRQDATLNFRLGIFQYDDSDE</sequence>
<reference evidence="1 2" key="1">
    <citation type="submission" date="2016-10" db="EMBL/GenBank/DDBJ databases">
        <title>Draft Genome sequence of Alkanindiges sp. strain H1.</title>
        <authorList>
            <person name="Subhash Y."/>
            <person name="Lee S."/>
        </authorList>
    </citation>
    <scope>NUCLEOTIDE SEQUENCE [LARGE SCALE GENOMIC DNA]</scope>
    <source>
        <strain evidence="1 2">H1</strain>
    </source>
</reference>
<evidence type="ECO:0000313" key="1">
    <source>
        <dbReference type="EMBL" id="ONG40595.1"/>
    </source>
</evidence>
<organism evidence="1 2">
    <name type="scientific">Alkanindiges hydrocarboniclasticus</name>
    <dbReference type="NCBI Taxonomy" id="1907941"/>
    <lineage>
        <taxon>Bacteria</taxon>
        <taxon>Pseudomonadati</taxon>
        <taxon>Pseudomonadota</taxon>
        <taxon>Gammaproteobacteria</taxon>
        <taxon>Moraxellales</taxon>
        <taxon>Moraxellaceae</taxon>
        <taxon>Alkanindiges</taxon>
    </lineage>
</organism>
<dbReference type="AlphaFoldDB" id="A0A1S8CWT8"/>
<dbReference type="Pfam" id="PF20112">
    <property type="entry name" value="DUF6502"/>
    <property type="match status" value="1"/>
</dbReference>